<evidence type="ECO:0000313" key="1">
    <source>
        <dbReference type="EMBL" id="KAI8533947.1"/>
    </source>
</evidence>
<gene>
    <name evidence="1" type="ORF">RHMOL_Rhmol10G0050400</name>
</gene>
<dbReference type="Proteomes" id="UP001062846">
    <property type="component" value="Chromosome 10"/>
</dbReference>
<reference evidence="1" key="1">
    <citation type="submission" date="2022-02" db="EMBL/GenBank/DDBJ databases">
        <title>Plant Genome Project.</title>
        <authorList>
            <person name="Zhang R.-G."/>
        </authorList>
    </citation>
    <scope>NUCLEOTIDE SEQUENCE</scope>
    <source>
        <strain evidence="1">AT1</strain>
    </source>
</reference>
<proteinExistence type="predicted"/>
<keyword evidence="2" id="KW-1185">Reference proteome</keyword>
<protein>
    <submittedName>
        <fullName evidence="1">Uncharacterized protein</fullName>
    </submittedName>
</protein>
<comment type="caution">
    <text evidence="1">The sequence shown here is derived from an EMBL/GenBank/DDBJ whole genome shotgun (WGS) entry which is preliminary data.</text>
</comment>
<sequence>MFSDVRESAPKPSHMARWLPPPSFVVKMNSDGAYHSSRSKAAFGVIARDSGGKALWWQVGRITRHSETAIESWALCIACTACRN</sequence>
<name>A0ACC0LZD4_RHOML</name>
<dbReference type="EMBL" id="CM046397">
    <property type="protein sequence ID" value="KAI8533947.1"/>
    <property type="molecule type" value="Genomic_DNA"/>
</dbReference>
<accession>A0ACC0LZD4</accession>
<evidence type="ECO:0000313" key="2">
    <source>
        <dbReference type="Proteomes" id="UP001062846"/>
    </source>
</evidence>
<organism evidence="1 2">
    <name type="scientific">Rhododendron molle</name>
    <name type="common">Chinese azalea</name>
    <name type="synonym">Azalea mollis</name>
    <dbReference type="NCBI Taxonomy" id="49168"/>
    <lineage>
        <taxon>Eukaryota</taxon>
        <taxon>Viridiplantae</taxon>
        <taxon>Streptophyta</taxon>
        <taxon>Embryophyta</taxon>
        <taxon>Tracheophyta</taxon>
        <taxon>Spermatophyta</taxon>
        <taxon>Magnoliopsida</taxon>
        <taxon>eudicotyledons</taxon>
        <taxon>Gunneridae</taxon>
        <taxon>Pentapetalae</taxon>
        <taxon>asterids</taxon>
        <taxon>Ericales</taxon>
        <taxon>Ericaceae</taxon>
        <taxon>Ericoideae</taxon>
        <taxon>Rhodoreae</taxon>
        <taxon>Rhododendron</taxon>
    </lineage>
</organism>